<dbReference type="PANTHER" id="PTHR35371:SF1">
    <property type="entry name" value="BLR7753 PROTEIN"/>
    <property type="match status" value="1"/>
</dbReference>
<dbReference type="EMBL" id="UHIA01000003">
    <property type="protein sequence ID" value="SUO91388.1"/>
    <property type="molecule type" value="Genomic_DNA"/>
</dbReference>
<keyword evidence="7" id="KW-1185">Reference proteome</keyword>
<accession>A0A380MIZ5</accession>
<protein>
    <submittedName>
        <fullName evidence="6">MAPEG family</fullName>
    </submittedName>
</protein>
<evidence type="ECO:0000256" key="5">
    <source>
        <dbReference type="SAM" id="Phobius"/>
    </source>
</evidence>
<dbReference type="InterPro" id="IPR023352">
    <property type="entry name" value="MAPEG-like_dom_sf"/>
</dbReference>
<dbReference type="Pfam" id="PF01124">
    <property type="entry name" value="MAPEG"/>
    <property type="match status" value="1"/>
</dbReference>
<sequence>MTIAFFCVLLAALLPLFCAFYAKIAGGFDFQRDNGEPRVFLARSTGIAARANAAQQNGYEVFAPFAAAVIIAHISGNAAPNTINLFAVLFILFRLAFIACYLADKALLRSLMWTGGFCCIIALFLAAI</sequence>
<feature type="transmembrane region" description="Helical" evidence="5">
    <location>
        <begin position="83"/>
        <end position="103"/>
    </location>
</feature>
<gene>
    <name evidence="6" type="ORF">NCTC10717_00136</name>
</gene>
<feature type="transmembrane region" description="Helical" evidence="5">
    <location>
        <begin position="110"/>
        <end position="127"/>
    </location>
</feature>
<evidence type="ECO:0000256" key="3">
    <source>
        <dbReference type="ARBA" id="ARBA00022989"/>
    </source>
</evidence>
<dbReference type="AlphaFoldDB" id="A0A380MIZ5"/>
<keyword evidence="2 5" id="KW-0812">Transmembrane</keyword>
<dbReference type="Gene3D" id="1.20.120.550">
    <property type="entry name" value="Membrane associated eicosanoid/glutathione metabolism-like domain"/>
    <property type="match status" value="1"/>
</dbReference>
<reference evidence="6 7" key="1">
    <citation type="submission" date="2018-06" db="EMBL/GenBank/DDBJ databases">
        <authorList>
            <consortium name="Pathogen Informatics"/>
            <person name="Doyle S."/>
        </authorList>
    </citation>
    <scope>NUCLEOTIDE SEQUENCE [LARGE SCALE GENOMIC DNA]</scope>
    <source>
        <strain evidence="6 7">NCTC10717</strain>
    </source>
</reference>
<comment type="subcellular location">
    <subcellularLocation>
        <location evidence="1">Membrane</location>
    </subcellularLocation>
</comment>
<evidence type="ECO:0000313" key="6">
    <source>
        <dbReference type="EMBL" id="SUO91388.1"/>
    </source>
</evidence>
<dbReference type="PANTHER" id="PTHR35371">
    <property type="entry name" value="INNER MEMBRANE PROTEIN"/>
    <property type="match status" value="1"/>
</dbReference>
<proteinExistence type="predicted"/>
<evidence type="ECO:0000256" key="1">
    <source>
        <dbReference type="ARBA" id="ARBA00004370"/>
    </source>
</evidence>
<evidence type="ECO:0000256" key="4">
    <source>
        <dbReference type="ARBA" id="ARBA00023136"/>
    </source>
</evidence>
<keyword evidence="3 5" id="KW-1133">Transmembrane helix</keyword>
<dbReference type="InterPro" id="IPR001129">
    <property type="entry name" value="Membr-assoc_MAPEG"/>
</dbReference>
<evidence type="ECO:0000313" key="7">
    <source>
        <dbReference type="Proteomes" id="UP000254575"/>
    </source>
</evidence>
<organism evidence="6 7">
    <name type="scientific">Suttonella indologenes</name>
    <dbReference type="NCBI Taxonomy" id="13276"/>
    <lineage>
        <taxon>Bacteria</taxon>
        <taxon>Pseudomonadati</taxon>
        <taxon>Pseudomonadota</taxon>
        <taxon>Gammaproteobacteria</taxon>
        <taxon>Cardiobacteriales</taxon>
        <taxon>Cardiobacteriaceae</taxon>
        <taxon>Suttonella</taxon>
    </lineage>
</organism>
<evidence type="ECO:0000256" key="2">
    <source>
        <dbReference type="ARBA" id="ARBA00022692"/>
    </source>
</evidence>
<name>A0A380MIZ5_9GAMM</name>
<keyword evidence="4 5" id="KW-0472">Membrane</keyword>
<dbReference type="GO" id="GO:0016020">
    <property type="term" value="C:membrane"/>
    <property type="evidence" value="ECO:0007669"/>
    <property type="project" value="UniProtKB-SubCell"/>
</dbReference>
<dbReference type="RefSeq" id="WP_115217461.1">
    <property type="nucleotide sequence ID" value="NZ_UHIA01000003.1"/>
</dbReference>
<dbReference type="OrthoDB" id="513661at2"/>
<dbReference type="Proteomes" id="UP000254575">
    <property type="component" value="Unassembled WGS sequence"/>
</dbReference>
<dbReference type="SUPFAM" id="SSF161084">
    <property type="entry name" value="MAPEG domain-like"/>
    <property type="match status" value="1"/>
</dbReference>